<sequence length="186" mass="20370">MDELLSLHRENAQRFTALVTAALGHWDDPTPCTDWSVRQLVNHLTAEHLWAPELLAGRTIADVGTAFDGDVLGDDPVAAWRRAIGASIDAFATQGVLGRTVELSSGERAAHEYLDELVTDLAIHGWDLATALHLDETIDPLTVDRLLIEWSDRAAELGHPLFAEPLPSAPSDDPQTRLLAIFGRRL</sequence>
<organism evidence="2 3">
    <name type="scientific">Pengzhenrongella sicca</name>
    <dbReference type="NCBI Taxonomy" id="2819238"/>
    <lineage>
        <taxon>Bacteria</taxon>
        <taxon>Bacillati</taxon>
        <taxon>Actinomycetota</taxon>
        <taxon>Actinomycetes</taxon>
        <taxon>Micrococcales</taxon>
        <taxon>Pengzhenrongella</taxon>
    </lineage>
</organism>
<evidence type="ECO:0000259" key="1">
    <source>
        <dbReference type="Pfam" id="PF11716"/>
    </source>
</evidence>
<dbReference type="Gene3D" id="1.20.120.450">
    <property type="entry name" value="dinb family like domain"/>
    <property type="match status" value="1"/>
</dbReference>
<dbReference type="NCBIfam" id="TIGR03086">
    <property type="entry name" value="TIGR03086 family metal-binding protein"/>
    <property type="match status" value="1"/>
</dbReference>
<reference evidence="2" key="1">
    <citation type="submission" date="2021-03" db="EMBL/GenBank/DDBJ databases">
        <title>Pengzhenrongella sicca gen. nov., sp. nov., a new member of suborder Micrococcineae isolated from High-Arctic tundra soil.</title>
        <authorList>
            <person name="Peng F."/>
        </authorList>
    </citation>
    <scope>NUCLEOTIDE SEQUENCE</scope>
    <source>
        <strain evidence="2">LRZ-2</strain>
    </source>
</reference>
<dbReference type="InterPro" id="IPR017520">
    <property type="entry name" value="CHP03086"/>
</dbReference>
<protein>
    <submittedName>
        <fullName evidence="2">TIGR03086 family protein</fullName>
    </submittedName>
</protein>
<evidence type="ECO:0000313" key="2">
    <source>
        <dbReference type="EMBL" id="QTE30367.1"/>
    </source>
</evidence>
<dbReference type="SUPFAM" id="SSF109854">
    <property type="entry name" value="DinB/YfiT-like putative metalloenzymes"/>
    <property type="match status" value="1"/>
</dbReference>
<dbReference type="RefSeq" id="WP_227424696.1">
    <property type="nucleotide sequence ID" value="NZ_CP071868.1"/>
</dbReference>
<dbReference type="Proteomes" id="UP000663937">
    <property type="component" value="Chromosome"/>
</dbReference>
<dbReference type="GO" id="GO:0046872">
    <property type="term" value="F:metal ion binding"/>
    <property type="evidence" value="ECO:0007669"/>
    <property type="project" value="InterPro"/>
</dbReference>
<dbReference type="NCBIfam" id="TIGR03083">
    <property type="entry name" value="maleylpyruvate isomerase family mycothiol-dependent enzyme"/>
    <property type="match status" value="1"/>
</dbReference>
<dbReference type="AlphaFoldDB" id="A0A8A4ZIM2"/>
<accession>A0A8A4ZIM2</accession>
<proteinExistence type="predicted"/>
<gene>
    <name evidence="2" type="ORF">J4E96_05065</name>
</gene>
<dbReference type="KEGG" id="psic:J4E96_05065"/>
<dbReference type="InterPro" id="IPR034660">
    <property type="entry name" value="DinB/YfiT-like"/>
</dbReference>
<keyword evidence="3" id="KW-1185">Reference proteome</keyword>
<name>A0A8A4ZIM2_9MICO</name>
<feature type="domain" description="Mycothiol-dependent maleylpyruvate isomerase metal-binding" evidence="1">
    <location>
        <begin position="10"/>
        <end position="129"/>
    </location>
</feature>
<dbReference type="Pfam" id="PF11716">
    <property type="entry name" value="MDMPI_N"/>
    <property type="match status" value="1"/>
</dbReference>
<evidence type="ECO:0000313" key="3">
    <source>
        <dbReference type="Proteomes" id="UP000663937"/>
    </source>
</evidence>
<dbReference type="EMBL" id="CP071868">
    <property type="protein sequence ID" value="QTE30367.1"/>
    <property type="molecule type" value="Genomic_DNA"/>
</dbReference>
<dbReference type="InterPro" id="IPR017517">
    <property type="entry name" value="Maleyloyr_isom"/>
</dbReference>
<dbReference type="InterPro" id="IPR024344">
    <property type="entry name" value="MDMPI_metal-binding"/>
</dbReference>